<sequence length="463" mass="51471">MLNKNLKILIISISLIATGCASNKNQSLKELPELPSDWATPYDGKNEVRGWIESFNDETLPKLINEALLNNRDLRLAAANVKIAKANAGASLAPILPSISIGASKNQISSISDINGNVDRNFTYRESLVAQLNWEIDVWGRLSTRSKAAYVNVKSVFADYDAARLSIAGLTAQTWYLFSEAKLQTDLAERNLQTRISTLKKVESRYQKGIAQSRDLRLARSEAESRRADLILRQQTLKESARNLEIIIGRYPSANILPNDLPNLPPKPAIGTPNNVLSNRPDIISAEAQLEAAGLEVTATRLAFLPSLSLTAQWSTLERNWSDALDPDRLAGSIIGSLTQSIFQGGRRIAQTQISEQQMKIILENYAKTLLNAAKEVEDSLYSEEILFEREKALSNAFNEAKAAEKLTFDQYNKGIATIFELLDAQSRRLNSESLLINSRLLRITNRIKLHLAISSPLFEESH</sequence>
<dbReference type="EMBL" id="UINC01001212">
    <property type="protein sequence ID" value="SUZ74470.1"/>
    <property type="molecule type" value="Genomic_DNA"/>
</dbReference>
<dbReference type="PANTHER" id="PTHR30203:SF29">
    <property type="entry name" value="PROTEIN CYAE"/>
    <property type="match status" value="1"/>
</dbReference>
<reference evidence="1" key="1">
    <citation type="submission" date="2018-05" db="EMBL/GenBank/DDBJ databases">
        <authorList>
            <person name="Lanie J.A."/>
            <person name="Ng W.-L."/>
            <person name="Kazmierczak K.M."/>
            <person name="Andrzejewski T.M."/>
            <person name="Davidsen T.M."/>
            <person name="Wayne K.J."/>
            <person name="Tettelin H."/>
            <person name="Glass J.I."/>
            <person name="Rusch D."/>
            <person name="Podicherti R."/>
            <person name="Tsui H.-C.T."/>
            <person name="Winkler M.E."/>
        </authorList>
    </citation>
    <scope>NUCLEOTIDE SEQUENCE</scope>
</reference>
<dbReference type="PANTHER" id="PTHR30203">
    <property type="entry name" value="OUTER MEMBRANE CATION EFFLUX PROTEIN"/>
    <property type="match status" value="1"/>
</dbReference>
<dbReference type="PROSITE" id="PS51257">
    <property type="entry name" value="PROKAR_LIPOPROTEIN"/>
    <property type="match status" value="1"/>
</dbReference>
<organism evidence="1">
    <name type="scientific">marine metagenome</name>
    <dbReference type="NCBI Taxonomy" id="408172"/>
    <lineage>
        <taxon>unclassified sequences</taxon>
        <taxon>metagenomes</taxon>
        <taxon>ecological metagenomes</taxon>
    </lineage>
</organism>
<accession>A0A381Q5Z2</accession>
<evidence type="ECO:0000313" key="1">
    <source>
        <dbReference type="EMBL" id="SUZ74470.1"/>
    </source>
</evidence>
<dbReference type="Gene3D" id="1.20.1600.10">
    <property type="entry name" value="Outer membrane efflux proteins (OEP)"/>
    <property type="match status" value="1"/>
</dbReference>
<name>A0A381Q5Z2_9ZZZZ</name>
<dbReference type="InterPro" id="IPR010131">
    <property type="entry name" value="MdtP/NodT-like"/>
</dbReference>
<dbReference type="GO" id="GO:0016020">
    <property type="term" value="C:membrane"/>
    <property type="evidence" value="ECO:0007669"/>
    <property type="project" value="InterPro"/>
</dbReference>
<dbReference type="Pfam" id="PF02321">
    <property type="entry name" value="OEP"/>
    <property type="match status" value="2"/>
</dbReference>
<protein>
    <submittedName>
        <fullName evidence="1">Uncharacterized protein</fullName>
    </submittedName>
</protein>
<proteinExistence type="predicted"/>
<dbReference type="GO" id="GO:0015562">
    <property type="term" value="F:efflux transmembrane transporter activity"/>
    <property type="evidence" value="ECO:0007669"/>
    <property type="project" value="InterPro"/>
</dbReference>
<dbReference type="NCBIfam" id="TIGR01845">
    <property type="entry name" value="outer_NodT"/>
    <property type="match status" value="1"/>
</dbReference>
<dbReference type="Gene3D" id="2.20.200.10">
    <property type="entry name" value="Outer membrane efflux proteins (OEP)"/>
    <property type="match status" value="1"/>
</dbReference>
<dbReference type="AlphaFoldDB" id="A0A381Q5Z2"/>
<dbReference type="InterPro" id="IPR003423">
    <property type="entry name" value="OMP_efflux"/>
</dbReference>
<dbReference type="SUPFAM" id="SSF56954">
    <property type="entry name" value="Outer membrane efflux proteins (OEP)"/>
    <property type="match status" value="1"/>
</dbReference>
<gene>
    <name evidence="1" type="ORF">METZ01_LOCUS27324</name>
</gene>